<feature type="non-terminal residue" evidence="4">
    <location>
        <position position="167"/>
    </location>
</feature>
<sequence length="167" mass="18715">MSAAGDALYSAPPELRAIGPFLQRAQELKDREPVINYYCIYYALKLALELKLRTPDAQQYLLNLMDHLEVQKKALAADKEAVANDLVGYAHVENFALRIFMAADNEDRAGRASRKTAKAFLAASIFLEILRVFKELDDETTEKIRYAKWKAADIAKALKEGRAPVPG</sequence>
<accession>A0A4P9XB80</accession>
<dbReference type="PANTHER" id="PTHR46009">
    <property type="entry name" value="VACUOLAR PROTEIN SORTING-ASSOCIATED PROTEIN VTA1 HOMOLOG"/>
    <property type="match status" value="1"/>
</dbReference>
<dbReference type="Pfam" id="PF04652">
    <property type="entry name" value="Vta1"/>
    <property type="match status" value="1"/>
</dbReference>
<organism evidence="4 5">
    <name type="scientific">Caulochytrium protostelioides</name>
    <dbReference type="NCBI Taxonomy" id="1555241"/>
    <lineage>
        <taxon>Eukaryota</taxon>
        <taxon>Fungi</taxon>
        <taxon>Fungi incertae sedis</taxon>
        <taxon>Chytridiomycota</taxon>
        <taxon>Chytridiomycota incertae sedis</taxon>
        <taxon>Chytridiomycetes</taxon>
        <taxon>Caulochytriales</taxon>
        <taxon>Caulochytriaceae</taxon>
        <taxon>Caulochytrium</taxon>
    </lineage>
</organism>
<dbReference type="InterPro" id="IPR044538">
    <property type="entry name" value="Vta1-like"/>
</dbReference>
<dbReference type="AlphaFoldDB" id="A0A4P9XB80"/>
<feature type="domain" description="Vta1/callose synthase N-terminal" evidence="3">
    <location>
        <begin position="18"/>
        <end position="160"/>
    </location>
</feature>
<dbReference type="Gene3D" id="1.25.40.270">
    <property type="entry name" value="Vacuolar protein sorting-associated protein vta1"/>
    <property type="match status" value="1"/>
</dbReference>
<dbReference type="EMBL" id="ML014146">
    <property type="protein sequence ID" value="RKP02351.1"/>
    <property type="molecule type" value="Genomic_DNA"/>
</dbReference>
<dbReference type="STRING" id="1555241.A0A4P9XB80"/>
<evidence type="ECO:0000256" key="1">
    <source>
        <dbReference type="ARBA" id="ARBA00004308"/>
    </source>
</evidence>
<evidence type="ECO:0000313" key="5">
    <source>
        <dbReference type="Proteomes" id="UP000274922"/>
    </source>
</evidence>
<proteinExistence type="predicted"/>
<dbReference type="PANTHER" id="PTHR46009:SF1">
    <property type="entry name" value="VACUOLAR PROTEIN SORTING-ASSOCIATED PROTEIN VTA1 HOMOLOG"/>
    <property type="match status" value="1"/>
</dbReference>
<protein>
    <recommendedName>
        <fullName evidence="3">Vta1/callose synthase N-terminal domain-containing protein</fullName>
    </recommendedName>
</protein>
<keyword evidence="5" id="KW-1185">Reference proteome</keyword>
<dbReference type="GO" id="GO:0032511">
    <property type="term" value="P:late endosome to vacuole transport via multivesicular body sorting pathway"/>
    <property type="evidence" value="ECO:0007669"/>
    <property type="project" value="InterPro"/>
</dbReference>
<evidence type="ECO:0000256" key="2">
    <source>
        <dbReference type="ARBA" id="ARBA00023136"/>
    </source>
</evidence>
<name>A0A4P9XB80_9FUNG</name>
<reference evidence="5" key="1">
    <citation type="journal article" date="2018" name="Nat. Microbiol.">
        <title>Leveraging single-cell genomics to expand the fungal tree of life.</title>
        <authorList>
            <person name="Ahrendt S.R."/>
            <person name="Quandt C.A."/>
            <person name="Ciobanu D."/>
            <person name="Clum A."/>
            <person name="Salamov A."/>
            <person name="Andreopoulos B."/>
            <person name="Cheng J.F."/>
            <person name="Woyke T."/>
            <person name="Pelin A."/>
            <person name="Henrissat B."/>
            <person name="Reynolds N.K."/>
            <person name="Benny G.L."/>
            <person name="Smith M.E."/>
            <person name="James T.Y."/>
            <person name="Grigoriev I.V."/>
        </authorList>
    </citation>
    <scope>NUCLEOTIDE SEQUENCE [LARGE SCALE GENOMIC DNA]</scope>
    <source>
        <strain evidence="5">ATCC 52028</strain>
    </source>
</reference>
<dbReference type="Proteomes" id="UP000274922">
    <property type="component" value="Unassembled WGS sequence"/>
</dbReference>
<dbReference type="GO" id="GO:0005771">
    <property type="term" value="C:multivesicular body"/>
    <property type="evidence" value="ECO:0007669"/>
    <property type="project" value="TreeGrafter"/>
</dbReference>
<evidence type="ECO:0000259" key="3">
    <source>
        <dbReference type="Pfam" id="PF04652"/>
    </source>
</evidence>
<comment type="subcellular location">
    <subcellularLocation>
        <location evidence="1">Endomembrane system</location>
    </subcellularLocation>
</comment>
<dbReference type="InterPro" id="IPR039431">
    <property type="entry name" value="Vta1/CALS_N"/>
</dbReference>
<gene>
    <name evidence="4" type="ORF">CXG81DRAFT_10897</name>
</gene>
<keyword evidence="2" id="KW-0472">Membrane</keyword>
<evidence type="ECO:0000313" key="4">
    <source>
        <dbReference type="EMBL" id="RKP02351.1"/>
    </source>
</evidence>
<dbReference type="OrthoDB" id="391137at2759"/>
<dbReference type="InterPro" id="IPR023175">
    <property type="entry name" value="Vta1/CALS_N_sf"/>
</dbReference>